<dbReference type="SUPFAM" id="SSF56672">
    <property type="entry name" value="DNA/RNA polymerases"/>
    <property type="match status" value="1"/>
</dbReference>
<dbReference type="InterPro" id="IPR002562">
    <property type="entry name" value="3'-5'_exonuclease_dom"/>
</dbReference>
<evidence type="ECO:0000313" key="4">
    <source>
        <dbReference type="EMBL" id="QJA93250.1"/>
    </source>
</evidence>
<dbReference type="GO" id="GO:0006302">
    <property type="term" value="P:double-strand break repair"/>
    <property type="evidence" value="ECO:0007669"/>
    <property type="project" value="TreeGrafter"/>
</dbReference>
<evidence type="ECO:0000256" key="1">
    <source>
        <dbReference type="ARBA" id="ARBA00022705"/>
    </source>
</evidence>
<protein>
    <submittedName>
        <fullName evidence="4">Putative DNA polymerase</fullName>
    </submittedName>
</protein>
<dbReference type="EMBL" id="MT143134">
    <property type="protein sequence ID" value="QJA93250.1"/>
    <property type="molecule type" value="Genomic_DNA"/>
</dbReference>
<dbReference type="InterPro" id="IPR036397">
    <property type="entry name" value="RNaseH_sf"/>
</dbReference>
<dbReference type="PANTHER" id="PTHR10133">
    <property type="entry name" value="DNA POLYMERASE I"/>
    <property type="match status" value="1"/>
</dbReference>
<dbReference type="Pfam" id="PF00476">
    <property type="entry name" value="DNA_pol_A"/>
    <property type="match status" value="1"/>
</dbReference>
<dbReference type="GO" id="GO:0006261">
    <property type="term" value="P:DNA-templated DNA replication"/>
    <property type="evidence" value="ECO:0007669"/>
    <property type="project" value="InterPro"/>
</dbReference>
<dbReference type="PRINTS" id="PR00868">
    <property type="entry name" value="DNAPOLI"/>
</dbReference>
<gene>
    <name evidence="4" type="ORF">MM415B04301_0007</name>
</gene>
<keyword evidence="1" id="KW-0235">DNA replication</keyword>
<dbReference type="InterPro" id="IPR002298">
    <property type="entry name" value="DNA_polymerase_A"/>
</dbReference>
<dbReference type="Gene3D" id="1.10.150.20">
    <property type="entry name" value="5' to 3' exonuclease, C-terminal subdomain"/>
    <property type="match status" value="1"/>
</dbReference>
<accession>A0A6M3LEM8</accession>
<dbReference type="GO" id="GO:0008408">
    <property type="term" value="F:3'-5' exonuclease activity"/>
    <property type="evidence" value="ECO:0007669"/>
    <property type="project" value="InterPro"/>
</dbReference>
<dbReference type="SMART" id="SM00482">
    <property type="entry name" value="POLAc"/>
    <property type="match status" value="1"/>
</dbReference>
<proteinExistence type="predicted"/>
<evidence type="ECO:0000259" key="2">
    <source>
        <dbReference type="SMART" id="SM00474"/>
    </source>
</evidence>
<dbReference type="AlphaFoldDB" id="A0A6M3LEM8"/>
<dbReference type="GO" id="GO:0003677">
    <property type="term" value="F:DNA binding"/>
    <property type="evidence" value="ECO:0007669"/>
    <property type="project" value="InterPro"/>
</dbReference>
<evidence type="ECO:0000259" key="3">
    <source>
        <dbReference type="SMART" id="SM00482"/>
    </source>
</evidence>
<dbReference type="Gene3D" id="3.30.420.10">
    <property type="entry name" value="Ribonuclease H-like superfamily/Ribonuclease H"/>
    <property type="match status" value="1"/>
</dbReference>
<sequence>MAVDYYGSEPLTKDKFRHDLMDSPPEIISVDCETVSLTNRRVLGFGIATSPEEAWYFKAGEPEIELVRPLLNNPKITKVFHNAIFDLRCMPGILDVETTNIADTNIMARLQGFRETKLFTFEDFTDKHTTPVEQILAAHGTKVMTDLPPMEVSRHCAQDVMATLALYHYLSKGVKDWGYLDFEMKALPIILKMSLRGLKVDAVELADQIAIYQAEKEGYLKACNSIEPFNPGSTVQVGYILSKRGNMLPIRRRKDKKTGKYVSKYVTDIVALEKINDPLATWVLNYRHTGKMLSTYLLPLLGEDRAYTEYNFDAVVGRISSARINMQNIPFKMRCIFLPDSGLFTTGDYSQEHLRILCYLSGDREMAKVYYDGEYEGDIHSKTARELNVSRDTAKTINYAIPYGATANTINEQGKLNNIKKASMFLDRWFETYRDAAAWLRAAQDYGVRHMWSLDTLFGRSIAMPEEYNRQGELNIESVKRKAVNYPILGTDGEVMKRAVIICNDRDLPLAVTVHDSITCDGDIEFPIDSLENITPFRIPFIVKKTFRWE</sequence>
<organism evidence="4">
    <name type="scientific">viral metagenome</name>
    <dbReference type="NCBI Taxonomy" id="1070528"/>
    <lineage>
        <taxon>unclassified sequences</taxon>
        <taxon>metagenomes</taxon>
        <taxon>organismal metagenomes</taxon>
    </lineage>
</organism>
<dbReference type="PANTHER" id="PTHR10133:SF27">
    <property type="entry name" value="DNA POLYMERASE NU"/>
    <property type="match status" value="1"/>
</dbReference>
<dbReference type="Gene3D" id="1.20.1060.10">
    <property type="entry name" value="Taq DNA Polymerase, Chain T, domain 4"/>
    <property type="match status" value="1"/>
</dbReference>
<feature type="domain" description="DNA-directed DNA polymerase family A palm" evidence="3">
    <location>
        <begin position="330"/>
        <end position="530"/>
    </location>
</feature>
<name>A0A6M3LEM8_9ZZZZ</name>
<dbReference type="SMART" id="SM00474">
    <property type="entry name" value="35EXOc"/>
    <property type="match status" value="1"/>
</dbReference>
<dbReference type="Pfam" id="PF01612">
    <property type="entry name" value="DNA_pol_A_exo1"/>
    <property type="match status" value="1"/>
</dbReference>
<dbReference type="InterPro" id="IPR001098">
    <property type="entry name" value="DNA-dir_DNA_pol_A_palm_dom"/>
</dbReference>
<reference evidence="4" key="1">
    <citation type="submission" date="2020-03" db="EMBL/GenBank/DDBJ databases">
        <title>The deep terrestrial virosphere.</title>
        <authorList>
            <person name="Holmfeldt K."/>
            <person name="Nilsson E."/>
            <person name="Simone D."/>
            <person name="Lopez-Fernandez M."/>
            <person name="Wu X."/>
            <person name="de Brujin I."/>
            <person name="Lundin D."/>
            <person name="Andersson A."/>
            <person name="Bertilsson S."/>
            <person name="Dopson M."/>
        </authorList>
    </citation>
    <scope>NUCLEOTIDE SEQUENCE</scope>
    <source>
        <strain evidence="4">MM415B04301</strain>
    </source>
</reference>
<dbReference type="InterPro" id="IPR012337">
    <property type="entry name" value="RNaseH-like_sf"/>
</dbReference>
<dbReference type="Gene3D" id="3.30.70.370">
    <property type="match status" value="1"/>
</dbReference>
<dbReference type="SUPFAM" id="SSF53098">
    <property type="entry name" value="Ribonuclease H-like"/>
    <property type="match status" value="1"/>
</dbReference>
<dbReference type="GO" id="GO:0003887">
    <property type="term" value="F:DNA-directed DNA polymerase activity"/>
    <property type="evidence" value="ECO:0007669"/>
    <property type="project" value="InterPro"/>
</dbReference>
<feature type="domain" description="3'-5' exonuclease" evidence="2">
    <location>
        <begin position="4"/>
        <end position="175"/>
    </location>
</feature>
<dbReference type="InterPro" id="IPR043502">
    <property type="entry name" value="DNA/RNA_pol_sf"/>
</dbReference>